<proteinExistence type="predicted"/>
<evidence type="ECO:0000256" key="1">
    <source>
        <dbReference type="PROSITE-ProRule" id="PRU00169"/>
    </source>
</evidence>
<sequence length="252" mass="27971">MLKALLVDDETPARDELKYLLSEYGSIEVAGEADSGPAAISLAAQIKPDIIFLDVQMRGMTGLETAVVLRAILPDTLIIFATAYDEYAVKAFEVGAVDYVLKPFEGTRVIGAIERLRKYLPDEWRAAASRIDETLTKSKINVHKLPVNKQGKIMLVAYDDVVYAYVQAGGISVVTVHGTFCYDGTLTELQERVKMTSLFRVHKSYIVNMNKVQEVVPWFKGTYWLKVEGAPGIEIPVSKGQIKEIKDILGLK</sequence>
<feature type="domain" description="Response regulatory" evidence="2">
    <location>
        <begin position="3"/>
        <end position="117"/>
    </location>
</feature>
<dbReference type="OrthoDB" id="9809318at2"/>
<keyword evidence="1" id="KW-0597">Phosphoprotein</keyword>
<reference evidence="4 5" key="1">
    <citation type="submission" date="2019-03" db="EMBL/GenBank/DDBJ databases">
        <title>Genomic Encyclopedia of Type Strains, Phase IV (KMG-IV): sequencing the most valuable type-strain genomes for metagenomic binning, comparative biology and taxonomic classification.</title>
        <authorList>
            <person name="Goeker M."/>
        </authorList>
    </citation>
    <scope>NUCLEOTIDE SEQUENCE [LARGE SCALE GENOMIC DNA]</scope>
    <source>
        <strain evidence="4 5">DSM 15969</strain>
    </source>
</reference>
<comment type="caution">
    <text evidence="4">The sequence shown here is derived from an EMBL/GenBank/DDBJ whole genome shotgun (WGS) entry which is preliminary data.</text>
</comment>
<dbReference type="SUPFAM" id="SSF52172">
    <property type="entry name" value="CheY-like"/>
    <property type="match status" value="1"/>
</dbReference>
<dbReference type="InterPro" id="IPR046947">
    <property type="entry name" value="LytR-like"/>
</dbReference>
<dbReference type="Proteomes" id="UP000295063">
    <property type="component" value="Unassembled WGS sequence"/>
</dbReference>
<dbReference type="AlphaFoldDB" id="A0A4R1Q2Z7"/>
<accession>A0A4R1Q2Z7</accession>
<protein>
    <submittedName>
        <fullName evidence="4">LytTR family two component transcriptional regulator</fullName>
    </submittedName>
</protein>
<name>A0A4R1Q2Z7_9FIRM</name>
<dbReference type="SMART" id="SM00448">
    <property type="entry name" value="REC"/>
    <property type="match status" value="1"/>
</dbReference>
<dbReference type="Gene3D" id="2.40.50.1020">
    <property type="entry name" value="LytTr DNA-binding domain"/>
    <property type="match status" value="1"/>
</dbReference>
<evidence type="ECO:0000313" key="5">
    <source>
        <dbReference type="Proteomes" id="UP000295063"/>
    </source>
</evidence>
<dbReference type="Pfam" id="PF04397">
    <property type="entry name" value="LytTR"/>
    <property type="match status" value="1"/>
</dbReference>
<dbReference type="SMART" id="SM00850">
    <property type="entry name" value="LytTR"/>
    <property type="match status" value="1"/>
</dbReference>
<dbReference type="PANTHER" id="PTHR37299">
    <property type="entry name" value="TRANSCRIPTIONAL REGULATOR-RELATED"/>
    <property type="match status" value="1"/>
</dbReference>
<dbReference type="GO" id="GO:0000156">
    <property type="term" value="F:phosphorelay response regulator activity"/>
    <property type="evidence" value="ECO:0007669"/>
    <property type="project" value="InterPro"/>
</dbReference>
<dbReference type="EMBL" id="SLUI01000011">
    <property type="protein sequence ID" value="TCL35539.1"/>
    <property type="molecule type" value="Genomic_DNA"/>
</dbReference>
<evidence type="ECO:0000313" key="4">
    <source>
        <dbReference type="EMBL" id="TCL35539.1"/>
    </source>
</evidence>
<evidence type="ECO:0000259" key="2">
    <source>
        <dbReference type="PROSITE" id="PS50110"/>
    </source>
</evidence>
<dbReference type="RefSeq" id="WP_132082298.1">
    <property type="nucleotide sequence ID" value="NZ_DAIMLW010000476.1"/>
</dbReference>
<dbReference type="PANTHER" id="PTHR37299:SF1">
    <property type="entry name" value="STAGE 0 SPORULATION PROTEIN A HOMOLOG"/>
    <property type="match status" value="1"/>
</dbReference>
<dbReference type="GO" id="GO:0003677">
    <property type="term" value="F:DNA binding"/>
    <property type="evidence" value="ECO:0007669"/>
    <property type="project" value="InterPro"/>
</dbReference>
<feature type="modified residue" description="4-aspartylphosphate" evidence="1">
    <location>
        <position position="54"/>
    </location>
</feature>
<feature type="domain" description="HTH LytTR-type" evidence="3">
    <location>
        <begin position="145"/>
        <end position="251"/>
    </location>
</feature>
<gene>
    <name evidence="4" type="ORF">EV210_1112</name>
</gene>
<keyword evidence="5" id="KW-1185">Reference proteome</keyword>
<dbReference type="InterPro" id="IPR001789">
    <property type="entry name" value="Sig_transdc_resp-reg_receiver"/>
</dbReference>
<organism evidence="4 5">
    <name type="scientific">Anaerospora hongkongensis</name>
    <dbReference type="NCBI Taxonomy" id="244830"/>
    <lineage>
        <taxon>Bacteria</taxon>
        <taxon>Bacillati</taxon>
        <taxon>Bacillota</taxon>
        <taxon>Negativicutes</taxon>
        <taxon>Selenomonadales</taxon>
        <taxon>Sporomusaceae</taxon>
        <taxon>Anaerospora</taxon>
    </lineage>
</organism>
<dbReference type="InterPro" id="IPR011006">
    <property type="entry name" value="CheY-like_superfamily"/>
</dbReference>
<dbReference type="InterPro" id="IPR007492">
    <property type="entry name" value="LytTR_DNA-bd_dom"/>
</dbReference>
<dbReference type="Gene3D" id="3.40.50.2300">
    <property type="match status" value="1"/>
</dbReference>
<evidence type="ECO:0000259" key="3">
    <source>
        <dbReference type="PROSITE" id="PS50930"/>
    </source>
</evidence>
<dbReference type="PROSITE" id="PS50930">
    <property type="entry name" value="HTH_LYTTR"/>
    <property type="match status" value="1"/>
</dbReference>
<dbReference type="PROSITE" id="PS50110">
    <property type="entry name" value="RESPONSE_REGULATORY"/>
    <property type="match status" value="1"/>
</dbReference>
<dbReference type="Pfam" id="PF00072">
    <property type="entry name" value="Response_reg"/>
    <property type="match status" value="1"/>
</dbReference>